<organism evidence="2 3">
    <name type="scientific">Promicromonospora citrea</name>
    <dbReference type="NCBI Taxonomy" id="43677"/>
    <lineage>
        <taxon>Bacteria</taxon>
        <taxon>Bacillati</taxon>
        <taxon>Actinomycetota</taxon>
        <taxon>Actinomycetes</taxon>
        <taxon>Micrococcales</taxon>
        <taxon>Promicromonosporaceae</taxon>
        <taxon>Promicromonospora</taxon>
    </lineage>
</organism>
<name>A0A8H9L3Q2_9MICO</name>
<dbReference type="InterPro" id="IPR013901">
    <property type="entry name" value="Anthrone_oxy"/>
</dbReference>
<evidence type="ECO:0000313" key="2">
    <source>
        <dbReference type="EMBL" id="GGM22644.1"/>
    </source>
</evidence>
<dbReference type="EMBL" id="BMPT01000005">
    <property type="protein sequence ID" value="GGM22644.1"/>
    <property type="molecule type" value="Genomic_DNA"/>
</dbReference>
<accession>A0A8H9L3Q2</accession>
<dbReference type="RefSeq" id="WP_171104224.1">
    <property type="nucleotide sequence ID" value="NZ_BMPT01000005.1"/>
</dbReference>
<evidence type="ECO:0000313" key="3">
    <source>
        <dbReference type="Proteomes" id="UP000655589"/>
    </source>
</evidence>
<dbReference type="Pfam" id="PF08592">
    <property type="entry name" value="Anthrone_oxy"/>
    <property type="match status" value="1"/>
</dbReference>
<feature type="transmembrane region" description="Helical" evidence="1">
    <location>
        <begin position="133"/>
        <end position="150"/>
    </location>
</feature>
<feature type="transmembrane region" description="Helical" evidence="1">
    <location>
        <begin position="83"/>
        <end position="102"/>
    </location>
</feature>
<dbReference type="AlphaFoldDB" id="A0A8H9L3Q2"/>
<feature type="transmembrane region" description="Helical" evidence="1">
    <location>
        <begin position="57"/>
        <end position="76"/>
    </location>
</feature>
<comment type="caution">
    <text evidence="2">The sequence shown here is derived from an EMBL/GenBank/DDBJ whole genome shotgun (WGS) entry which is preliminary data.</text>
</comment>
<gene>
    <name evidence="2" type="ORF">GCM10010102_17970</name>
</gene>
<proteinExistence type="predicted"/>
<reference evidence="2" key="1">
    <citation type="journal article" date="2014" name="Int. J. Syst. Evol. Microbiol.">
        <title>Complete genome sequence of Corynebacterium casei LMG S-19264T (=DSM 44701T), isolated from a smear-ripened cheese.</title>
        <authorList>
            <consortium name="US DOE Joint Genome Institute (JGI-PGF)"/>
            <person name="Walter F."/>
            <person name="Albersmeier A."/>
            <person name="Kalinowski J."/>
            <person name="Ruckert C."/>
        </authorList>
    </citation>
    <scope>NUCLEOTIDE SEQUENCE</scope>
    <source>
        <strain evidence="2">JCM 3051</strain>
    </source>
</reference>
<protein>
    <submittedName>
        <fullName evidence="2">Membrane protein</fullName>
    </submittedName>
</protein>
<keyword evidence="3" id="KW-1185">Reference proteome</keyword>
<keyword evidence="1" id="KW-0812">Transmembrane</keyword>
<keyword evidence="1" id="KW-0472">Membrane</keyword>
<evidence type="ECO:0000256" key="1">
    <source>
        <dbReference type="SAM" id="Phobius"/>
    </source>
</evidence>
<reference evidence="2" key="2">
    <citation type="submission" date="2020-09" db="EMBL/GenBank/DDBJ databases">
        <authorList>
            <person name="Sun Q."/>
            <person name="Ohkuma M."/>
        </authorList>
    </citation>
    <scope>NUCLEOTIDE SEQUENCE</scope>
    <source>
        <strain evidence="2">JCM 3051</strain>
    </source>
</reference>
<keyword evidence="1" id="KW-1133">Transmembrane helix</keyword>
<sequence>MLWTVLAVASVVLLGLSAGVFYGFSSFVVPGLARVADDAAGTAMNGINESAVRPPFMVVFFGALLVPAVTGIWGLVSGRAGGAWVLAAAAVYLVGTFVVTMAGNVPLNNKLLAAPEKAPVWRATWQPWARWNHVRTVAGVVATVLAAVGLR</sequence>
<dbReference type="Proteomes" id="UP000655589">
    <property type="component" value="Unassembled WGS sequence"/>
</dbReference>